<evidence type="ECO:0000256" key="2">
    <source>
        <dbReference type="ARBA" id="ARBA00006742"/>
    </source>
</evidence>
<evidence type="ECO:0000313" key="13">
    <source>
        <dbReference type="Proteomes" id="UP001275932"/>
    </source>
</evidence>
<keyword evidence="13" id="KW-1185">Reference proteome</keyword>
<evidence type="ECO:0000256" key="1">
    <source>
        <dbReference type="ARBA" id="ARBA00004162"/>
    </source>
</evidence>
<dbReference type="PANTHER" id="PTHR33909:SF1">
    <property type="entry name" value="SEC TRANSLOCON ACCESSORY COMPLEX SUBUNIT YAJC"/>
    <property type="match status" value="1"/>
</dbReference>
<keyword evidence="4" id="KW-0813">Transport</keyword>
<evidence type="ECO:0000256" key="7">
    <source>
        <dbReference type="ARBA" id="ARBA00022927"/>
    </source>
</evidence>
<dbReference type="RefSeq" id="WP_370396611.1">
    <property type="nucleotide sequence ID" value="NZ_JALBUT010000003.1"/>
</dbReference>
<proteinExistence type="inferred from homology"/>
<dbReference type="PRINTS" id="PR01853">
    <property type="entry name" value="YAJCTRNLCASE"/>
</dbReference>
<dbReference type="Proteomes" id="UP001275932">
    <property type="component" value="Unassembled WGS sequence"/>
</dbReference>
<comment type="caution">
    <text evidence="12">The sequence shown here is derived from an EMBL/GenBank/DDBJ whole genome shotgun (WGS) entry which is preliminary data.</text>
</comment>
<evidence type="ECO:0000256" key="5">
    <source>
        <dbReference type="ARBA" id="ARBA00022475"/>
    </source>
</evidence>
<protein>
    <recommendedName>
        <fullName evidence="3">Sec translocon accessory complex subunit YajC</fullName>
    </recommendedName>
</protein>
<evidence type="ECO:0000256" key="11">
    <source>
        <dbReference type="SAM" id="Phobius"/>
    </source>
</evidence>
<evidence type="ECO:0000256" key="3">
    <source>
        <dbReference type="ARBA" id="ARBA00014962"/>
    </source>
</evidence>
<keyword evidence="8 11" id="KW-1133">Transmembrane helix</keyword>
<evidence type="ECO:0000256" key="10">
    <source>
        <dbReference type="ARBA" id="ARBA00023136"/>
    </source>
</evidence>
<sequence length="127" mass="13813">MNTIYTILAQAGDAASSATTEQAAQGGSFLQSPIVIMLLFLGAMYFFMIAPQRKRQKQHEQMLNNLQTGDEIITIGGIYGKITNKTDKTFTIKVADSTKIEILKNAVSSKVEGSANGEAPKNEEIQK</sequence>
<evidence type="ECO:0000256" key="4">
    <source>
        <dbReference type="ARBA" id="ARBA00022448"/>
    </source>
</evidence>
<keyword evidence="9" id="KW-0811">Translocation</keyword>
<organism evidence="12 13">
    <name type="scientific">Intestinicryptomonas porci</name>
    <dbReference type="NCBI Taxonomy" id="2926320"/>
    <lineage>
        <taxon>Bacteria</taxon>
        <taxon>Pseudomonadati</taxon>
        <taxon>Verrucomicrobiota</taxon>
        <taxon>Opitutia</taxon>
        <taxon>Opitutales</taxon>
        <taxon>Intestinicryptomonaceae</taxon>
        <taxon>Intestinicryptomonas</taxon>
    </lineage>
</organism>
<accession>A0ABU4WFW5</accession>
<dbReference type="EMBL" id="JALBUT010000003">
    <property type="protein sequence ID" value="MDX8415163.1"/>
    <property type="molecule type" value="Genomic_DNA"/>
</dbReference>
<evidence type="ECO:0000313" key="12">
    <source>
        <dbReference type="EMBL" id="MDX8415163.1"/>
    </source>
</evidence>
<keyword evidence="6 11" id="KW-0812">Transmembrane</keyword>
<keyword evidence="5" id="KW-1003">Cell membrane</keyword>
<comment type="subcellular location">
    <subcellularLocation>
        <location evidence="1">Cell membrane</location>
        <topology evidence="1">Single-pass membrane protein</topology>
    </subcellularLocation>
</comment>
<reference evidence="12 13" key="1">
    <citation type="submission" date="2022-03" db="EMBL/GenBank/DDBJ databases">
        <title>Novel taxa within the pig intestine.</title>
        <authorList>
            <person name="Wylensek D."/>
            <person name="Bishof K."/>
            <person name="Afrizal A."/>
            <person name="Clavel T."/>
        </authorList>
    </citation>
    <scope>NUCLEOTIDE SEQUENCE [LARGE SCALE GENOMIC DNA]</scope>
    <source>
        <strain evidence="12 13">CLA-KB-P66</strain>
    </source>
</reference>
<dbReference type="NCBIfam" id="TIGR00739">
    <property type="entry name" value="yajC"/>
    <property type="match status" value="1"/>
</dbReference>
<name>A0ABU4WFW5_9BACT</name>
<evidence type="ECO:0000256" key="9">
    <source>
        <dbReference type="ARBA" id="ARBA00023010"/>
    </source>
</evidence>
<dbReference type="PANTHER" id="PTHR33909">
    <property type="entry name" value="SEC TRANSLOCON ACCESSORY COMPLEX SUBUNIT YAJC"/>
    <property type="match status" value="1"/>
</dbReference>
<dbReference type="SMART" id="SM01323">
    <property type="entry name" value="YajC"/>
    <property type="match status" value="1"/>
</dbReference>
<evidence type="ECO:0000256" key="8">
    <source>
        <dbReference type="ARBA" id="ARBA00022989"/>
    </source>
</evidence>
<dbReference type="InterPro" id="IPR003849">
    <property type="entry name" value="Preprotein_translocase_YajC"/>
</dbReference>
<feature type="transmembrane region" description="Helical" evidence="11">
    <location>
        <begin position="29"/>
        <end position="50"/>
    </location>
</feature>
<evidence type="ECO:0000256" key="6">
    <source>
        <dbReference type="ARBA" id="ARBA00022692"/>
    </source>
</evidence>
<comment type="similarity">
    <text evidence="2">Belongs to the YajC family.</text>
</comment>
<keyword evidence="10 11" id="KW-0472">Membrane</keyword>
<gene>
    <name evidence="12" type="primary">yajC</name>
    <name evidence="12" type="ORF">MOX91_03085</name>
</gene>
<dbReference type="Pfam" id="PF02699">
    <property type="entry name" value="YajC"/>
    <property type="match status" value="1"/>
</dbReference>
<keyword evidence="7" id="KW-0653">Protein transport</keyword>